<comment type="caution">
    <text evidence="10">The sequence shown here is derived from an EMBL/GenBank/DDBJ whole genome shotgun (WGS) entry which is preliminary data.</text>
</comment>
<dbReference type="InterPro" id="IPR005467">
    <property type="entry name" value="His_kinase_dom"/>
</dbReference>
<evidence type="ECO:0000256" key="6">
    <source>
        <dbReference type="SAM" id="Coils"/>
    </source>
</evidence>
<evidence type="ECO:0000259" key="9">
    <source>
        <dbReference type="PROSITE" id="PS50113"/>
    </source>
</evidence>
<dbReference type="SMART" id="SM00086">
    <property type="entry name" value="PAC"/>
    <property type="match status" value="3"/>
</dbReference>
<feature type="domain" description="PAS" evidence="8">
    <location>
        <begin position="305"/>
        <end position="348"/>
    </location>
</feature>
<dbReference type="InterPro" id="IPR000014">
    <property type="entry name" value="PAS"/>
</dbReference>
<dbReference type="InterPro" id="IPR036890">
    <property type="entry name" value="HATPase_C_sf"/>
</dbReference>
<dbReference type="GO" id="GO:0004673">
    <property type="term" value="F:protein histidine kinase activity"/>
    <property type="evidence" value="ECO:0007669"/>
    <property type="project" value="UniProtKB-EC"/>
</dbReference>
<keyword evidence="3" id="KW-0808">Transferase</keyword>
<dbReference type="InterPro" id="IPR000700">
    <property type="entry name" value="PAS-assoc_C"/>
</dbReference>
<feature type="domain" description="PAC" evidence="9">
    <location>
        <begin position="254"/>
        <end position="304"/>
    </location>
</feature>
<feature type="coiled-coil region" evidence="6">
    <location>
        <begin position="16"/>
        <end position="43"/>
    </location>
</feature>
<dbReference type="Proteomes" id="UP000051096">
    <property type="component" value="Unassembled WGS sequence"/>
</dbReference>
<feature type="domain" description="PAS" evidence="8">
    <location>
        <begin position="50"/>
        <end position="121"/>
    </location>
</feature>
<dbReference type="PROSITE" id="PS50113">
    <property type="entry name" value="PAC"/>
    <property type="match status" value="3"/>
</dbReference>
<gene>
    <name evidence="10" type="ORF">AMJ87_08955</name>
</gene>
<dbReference type="SUPFAM" id="SSF55785">
    <property type="entry name" value="PYP-like sensor domain (PAS domain)"/>
    <property type="match status" value="3"/>
</dbReference>
<evidence type="ECO:0000256" key="2">
    <source>
        <dbReference type="ARBA" id="ARBA00012438"/>
    </source>
</evidence>
<accession>A0A0S8GBK1</accession>
<dbReference type="Gene3D" id="3.30.450.40">
    <property type="match status" value="1"/>
</dbReference>
<dbReference type="InterPro" id="IPR003018">
    <property type="entry name" value="GAF"/>
</dbReference>
<dbReference type="InterPro" id="IPR035965">
    <property type="entry name" value="PAS-like_dom_sf"/>
</dbReference>
<dbReference type="SUPFAM" id="SSF55781">
    <property type="entry name" value="GAF domain-like"/>
    <property type="match status" value="1"/>
</dbReference>
<dbReference type="PANTHER" id="PTHR24421:SF10">
    <property type="entry name" value="NITRATE_NITRITE SENSOR PROTEIN NARQ"/>
    <property type="match status" value="1"/>
</dbReference>
<protein>
    <recommendedName>
        <fullName evidence="2">histidine kinase</fullName>
        <ecNumber evidence="2">2.7.13.3</ecNumber>
    </recommendedName>
</protein>
<keyword evidence="5" id="KW-0902">Two-component regulatory system</keyword>
<evidence type="ECO:0000256" key="4">
    <source>
        <dbReference type="ARBA" id="ARBA00022777"/>
    </source>
</evidence>
<evidence type="ECO:0000259" key="7">
    <source>
        <dbReference type="PROSITE" id="PS50109"/>
    </source>
</evidence>
<evidence type="ECO:0000313" key="10">
    <source>
        <dbReference type="EMBL" id="KPK70367.1"/>
    </source>
</evidence>
<organism evidence="10 11">
    <name type="scientific">candidate division WOR_3 bacterium SM23_60</name>
    <dbReference type="NCBI Taxonomy" id="1703780"/>
    <lineage>
        <taxon>Bacteria</taxon>
        <taxon>Bacteria division WOR-3</taxon>
    </lineage>
</organism>
<dbReference type="SUPFAM" id="SSF55874">
    <property type="entry name" value="ATPase domain of HSP90 chaperone/DNA topoisomerase II/histidine kinase"/>
    <property type="match status" value="1"/>
</dbReference>
<dbReference type="GO" id="GO:0000160">
    <property type="term" value="P:phosphorelay signal transduction system"/>
    <property type="evidence" value="ECO:0007669"/>
    <property type="project" value="UniProtKB-KW"/>
</dbReference>
<dbReference type="AlphaFoldDB" id="A0A0S8GBK1"/>
<feature type="domain" description="PAS" evidence="8">
    <location>
        <begin position="177"/>
        <end position="251"/>
    </location>
</feature>
<dbReference type="NCBIfam" id="TIGR00229">
    <property type="entry name" value="sensory_box"/>
    <property type="match status" value="3"/>
</dbReference>
<dbReference type="InterPro" id="IPR013655">
    <property type="entry name" value="PAS_fold_3"/>
</dbReference>
<evidence type="ECO:0000256" key="3">
    <source>
        <dbReference type="ARBA" id="ARBA00022679"/>
    </source>
</evidence>
<name>A0A0S8GBK1_UNCW3</name>
<dbReference type="SMART" id="SM00065">
    <property type="entry name" value="GAF"/>
    <property type="match status" value="1"/>
</dbReference>
<dbReference type="EMBL" id="LJUO01000093">
    <property type="protein sequence ID" value="KPK70367.1"/>
    <property type="molecule type" value="Genomic_DNA"/>
</dbReference>
<dbReference type="SMART" id="SM00091">
    <property type="entry name" value="PAS"/>
    <property type="match status" value="3"/>
</dbReference>
<reference evidence="10 11" key="1">
    <citation type="journal article" date="2015" name="Microbiome">
        <title>Genomic resolution of linkages in carbon, nitrogen, and sulfur cycling among widespread estuary sediment bacteria.</title>
        <authorList>
            <person name="Baker B.J."/>
            <person name="Lazar C.S."/>
            <person name="Teske A.P."/>
            <person name="Dick G.J."/>
        </authorList>
    </citation>
    <scope>NUCLEOTIDE SEQUENCE [LARGE SCALE GENOMIC DNA]</scope>
    <source>
        <strain evidence="10">SM23_60</strain>
    </source>
</reference>
<proteinExistence type="predicted"/>
<dbReference type="CDD" id="cd00130">
    <property type="entry name" value="PAS"/>
    <property type="match status" value="3"/>
</dbReference>
<dbReference type="Gene3D" id="3.30.450.20">
    <property type="entry name" value="PAS domain"/>
    <property type="match status" value="3"/>
</dbReference>
<feature type="domain" description="Histidine kinase" evidence="7">
    <location>
        <begin position="632"/>
        <end position="824"/>
    </location>
</feature>
<evidence type="ECO:0000256" key="1">
    <source>
        <dbReference type="ARBA" id="ARBA00000085"/>
    </source>
</evidence>
<dbReference type="Pfam" id="PF08447">
    <property type="entry name" value="PAS_3"/>
    <property type="match status" value="1"/>
</dbReference>
<dbReference type="PANTHER" id="PTHR24421">
    <property type="entry name" value="NITRATE/NITRITE SENSOR PROTEIN NARX-RELATED"/>
    <property type="match status" value="1"/>
</dbReference>
<dbReference type="Pfam" id="PF02518">
    <property type="entry name" value="HATPase_c"/>
    <property type="match status" value="1"/>
</dbReference>
<dbReference type="Pfam" id="PF13426">
    <property type="entry name" value="PAS_9"/>
    <property type="match status" value="2"/>
</dbReference>
<evidence type="ECO:0000313" key="11">
    <source>
        <dbReference type="Proteomes" id="UP000051096"/>
    </source>
</evidence>
<dbReference type="InterPro" id="IPR001610">
    <property type="entry name" value="PAC"/>
</dbReference>
<keyword evidence="6" id="KW-0175">Coiled coil</keyword>
<dbReference type="Gene3D" id="1.20.5.1930">
    <property type="match status" value="1"/>
</dbReference>
<dbReference type="InterPro" id="IPR050482">
    <property type="entry name" value="Sensor_HK_TwoCompSys"/>
</dbReference>
<evidence type="ECO:0000259" key="8">
    <source>
        <dbReference type="PROSITE" id="PS50112"/>
    </source>
</evidence>
<dbReference type="Gene3D" id="3.30.565.10">
    <property type="entry name" value="Histidine kinase-like ATPase, C-terminal domain"/>
    <property type="match status" value="1"/>
</dbReference>
<dbReference type="PROSITE" id="PS50109">
    <property type="entry name" value="HIS_KIN"/>
    <property type="match status" value="1"/>
</dbReference>
<dbReference type="CDD" id="cd16917">
    <property type="entry name" value="HATPase_UhpB-NarQ-NarX-like"/>
    <property type="match status" value="1"/>
</dbReference>
<comment type="catalytic activity">
    <reaction evidence="1">
        <text>ATP + protein L-histidine = ADP + protein N-phospho-L-histidine.</text>
        <dbReference type="EC" id="2.7.13.3"/>
    </reaction>
</comment>
<dbReference type="InterPro" id="IPR003594">
    <property type="entry name" value="HATPase_dom"/>
</dbReference>
<evidence type="ECO:0000256" key="5">
    <source>
        <dbReference type="ARBA" id="ARBA00023012"/>
    </source>
</evidence>
<dbReference type="Pfam" id="PF01590">
    <property type="entry name" value="GAF"/>
    <property type="match status" value="1"/>
</dbReference>
<sequence length="827" mass="94468">MAKARRKASARRQHKTREVYKEIERLQKENAKLKDSLKLSQEVTNAFKESESLYRSLVDTSPDAVTVTDLEGRVIYVSKQTLRLHDYDRADEVLGKSALEFIAPCDRERAVTNMKRTLKDGYIKDIEYTFLRKDGSDFIGSLNASLITDADGKPKGFIATTRDITERKKATTELAASAEKYQHLVEQAILGIIIAQGWPAHMVFANDAAARMFGYPAKQLMSLSGKKMWAHIHEHDRALLMQRFQEIMNGKPSVPRQIRIIRKDNTVRWLEIFGRRIDYQRQPAIQVTAIDITDRKEAEDALRDSEEKFSNLFHRSNDAIFLHDLEGTILDVNDRGSELFGYSRKEILALRITGLHPREELKQSQAAFAAIARDGSVNFEIMFKKKDGSIFPGEVSSSLFEIGGKKVIQGIVRDVTERKQAEREINRRLAMEEALAAISENLIKARDIDRAVRDTLYRLARVFRTERVCLFQKRGEQKVWDKTHEWHDPALTPLRWKFQGMTSTRYAYWLGKLKRDSAIIINNTKKLPAYARKNLRGVKIASMLLVPLFYEDEFFGALGIFAEKKVQTWHDDDARILRAAGEIITASLVKDRYQKELTAVLNELQSQRMKLFELTQRSIDAQERERLYLASEIHDELLQGLVAVLYFLQMLDSGSFDARTREKHAVLIKTIKSSIDRARSLISEVEPIRDPDIGLIQAIKKSIKNRLAAMPIQVRFNYPKKLPRVVFAQKANVLRIVQEALTNVRKHSQATRLSLRITTRDDTLEINLKDNGIGFDVDRALKKTTGHFGLVSIQERALLAGGQLTITSTPGKGTRIHGVFPLVREGV</sequence>
<dbReference type="SMART" id="SM00387">
    <property type="entry name" value="HATPase_c"/>
    <property type="match status" value="1"/>
</dbReference>
<feature type="domain" description="PAC" evidence="9">
    <location>
        <begin position="377"/>
        <end position="427"/>
    </location>
</feature>
<dbReference type="PROSITE" id="PS50112">
    <property type="entry name" value="PAS"/>
    <property type="match status" value="3"/>
</dbReference>
<feature type="domain" description="PAC" evidence="9">
    <location>
        <begin position="124"/>
        <end position="176"/>
    </location>
</feature>
<keyword evidence="4" id="KW-0418">Kinase</keyword>
<dbReference type="InterPro" id="IPR029016">
    <property type="entry name" value="GAF-like_dom_sf"/>
</dbReference>
<dbReference type="EC" id="2.7.13.3" evidence="2"/>